<protein>
    <submittedName>
        <fullName evidence="2">Uncharacterized protein</fullName>
    </submittedName>
</protein>
<proteinExistence type="predicted"/>
<dbReference type="Proteomes" id="UP000708208">
    <property type="component" value="Unassembled WGS sequence"/>
</dbReference>
<feature type="region of interest" description="Disordered" evidence="1">
    <location>
        <begin position="35"/>
        <end position="69"/>
    </location>
</feature>
<evidence type="ECO:0000313" key="3">
    <source>
        <dbReference type="Proteomes" id="UP000708208"/>
    </source>
</evidence>
<organism evidence="2 3">
    <name type="scientific">Allacma fusca</name>
    <dbReference type="NCBI Taxonomy" id="39272"/>
    <lineage>
        <taxon>Eukaryota</taxon>
        <taxon>Metazoa</taxon>
        <taxon>Ecdysozoa</taxon>
        <taxon>Arthropoda</taxon>
        <taxon>Hexapoda</taxon>
        <taxon>Collembola</taxon>
        <taxon>Symphypleona</taxon>
        <taxon>Sminthuridae</taxon>
        <taxon>Allacma</taxon>
    </lineage>
</organism>
<reference evidence="2" key="1">
    <citation type="submission" date="2021-06" db="EMBL/GenBank/DDBJ databases">
        <authorList>
            <person name="Hodson N. C."/>
            <person name="Mongue J. A."/>
            <person name="Jaron S. K."/>
        </authorList>
    </citation>
    <scope>NUCLEOTIDE SEQUENCE</scope>
</reference>
<comment type="caution">
    <text evidence="2">The sequence shown here is derived from an EMBL/GenBank/DDBJ whole genome shotgun (WGS) entry which is preliminary data.</text>
</comment>
<evidence type="ECO:0000313" key="2">
    <source>
        <dbReference type="EMBL" id="CAG7718010.1"/>
    </source>
</evidence>
<gene>
    <name evidence="2" type="ORF">AFUS01_LOCUS7434</name>
</gene>
<sequence>MQGSPVALQAGGAYQTVQPGQIPTQAYHSQYPQQYVQTSTRAAEPKAPSAVKSQSQSYVLPSQTHSTPD</sequence>
<dbReference type="EMBL" id="CAJVCH010050329">
    <property type="protein sequence ID" value="CAG7718010.1"/>
    <property type="molecule type" value="Genomic_DNA"/>
</dbReference>
<feature type="non-terminal residue" evidence="2">
    <location>
        <position position="69"/>
    </location>
</feature>
<keyword evidence="3" id="KW-1185">Reference proteome</keyword>
<feature type="compositionally biased region" description="Polar residues" evidence="1">
    <location>
        <begin position="51"/>
        <end position="69"/>
    </location>
</feature>
<accession>A0A8J2JJ14</accession>
<name>A0A8J2JJ14_9HEXA</name>
<dbReference type="AlphaFoldDB" id="A0A8J2JJ14"/>
<evidence type="ECO:0000256" key="1">
    <source>
        <dbReference type="SAM" id="MobiDB-lite"/>
    </source>
</evidence>